<dbReference type="PROSITE" id="PS50850">
    <property type="entry name" value="MFS"/>
    <property type="match status" value="1"/>
</dbReference>
<dbReference type="PANTHER" id="PTHR24064">
    <property type="entry name" value="SOLUTE CARRIER FAMILY 22 MEMBER"/>
    <property type="match status" value="1"/>
</dbReference>
<dbReference type="RefSeq" id="XP_031549395.1">
    <property type="nucleotide sequence ID" value="XM_031693535.1"/>
</dbReference>
<name>A0A6P8GYV3_ACTTE</name>
<dbReference type="InterPro" id="IPR036259">
    <property type="entry name" value="MFS_trans_sf"/>
</dbReference>
<evidence type="ECO:0000256" key="2">
    <source>
        <dbReference type="ARBA" id="ARBA00022692"/>
    </source>
</evidence>
<dbReference type="SUPFAM" id="SSF103473">
    <property type="entry name" value="MFS general substrate transporter"/>
    <property type="match status" value="1"/>
</dbReference>
<dbReference type="Proteomes" id="UP000515163">
    <property type="component" value="Unplaced"/>
</dbReference>
<keyword evidence="3 5" id="KW-1133">Transmembrane helix</keyword>
<dbReference type="GeneID" id="116286939"/>
<accession>A0A6P8GYV3</accession>
<keyword evidence="7" id="KW-1185">Reference proteome</keyword>
<dbReference type="InterPro" id="IPR005828">
    <property type="entry name" value="MFS_sugar_transport-like"/>
</dbReference>
<comment type="subcellular location">
    <subcellularLocation>
        <location evidence="1">Membrane</location>
        <topology evidence="1">Multi-pass membrane protein</topology>
    </subcellularLocation>
</comment>
<dbReference type="KEGG" id="aten:116286939"/>
<keyword evidence="4 5" id="KW-0472">Membrane</keyword>
<reference evidence="8 9" key="1">
    <citation type="submission" date="2025-04" db="UniProtKB">
        <authorList>
            <consortium name="RefSeq"/>
        </authorList>
    </citation>
    <scope>IDENTIFICATION</scope>
    <source>
        <tissue evidence="8 9">Tentacle</tissue>
    </source>
</reference>
<feature type="transmembrane region" description="Helical" evidence="5">
    <location>
        <begin position="20"/>
        <end position="46"/>
    </location>
</feature>
<dbReference type="InterPro" id="IPR020846">
    <property type="entry name" value="MFS_dom"/>
</dbReference>
<evidence type="ECO:0000256" key="1">
    <source>
        <dbReference type="ARBA" id="ARBA00004141"/>
    </source>
</evidence>
<feature type="transmembrane region" description="Helical" evidence="5">
    <location>
        <begin position="104"/>
        <end position="124"/>
    </location>
</feature>
<evidence type="ECO:0000313" key="9">
    <source>
        <dbReference type="RefSeq" id="XP_031549395.1"/>
    </source>
</evidence>
<keyword evidence="2 5" id="KW-0812">Transmembrane</keyword>
<dbReference type="GO" id="GO:0022857">
    <property type="term" value="F:transmembrane transporter activity"/>
    <property type="evidence" value="ECO:0007669"/>
    <property type="project" value="InterPro"/>
</dbReference>
<evidence type="ECO:0000259" key="6">
    <source>
        <dbReference type="PROSITE" id="PS50850"/>
    </source>
</evidence>
<protein>
    <submittedName>
        <fullName evidence="8 9">Organic cation/carnitine transporter 4-like</fullName>
    </submittedName>
</protein>
<dbReference type="Pfam" id="PF00083">
    <property type="entry name" value="Sugar_tr"/>
    <property type="match status" value="1"/>
</dbReference>
<evidence type="ECO:0000256" key="5">
    <source>
        <dbReference type="SAM" id="Phobius"/>
    </source>
</evidence>
<evidence type="ECO:0000313" key="8">
    <source>
        <dbReference type="RefSeq" id="XP_031549394.1"/>
    </source>
</evidence>
<proteinExistence type="predicted"/>
<feature type="transmembrane region" description="Helical" evidence="5">
    <location>
        <begin position="136"/>
        <end position="153"/>
    </location>
</feature>
<dbReference type="RefSeq" id="XP_031549394.1">
    <property type="nucleotide sequence ID" value="XM_031693534.1"/>
</dbReference>
<evidence type="ECO:0000256" key="4">
    <source>
        <dbReference type="ARBA" id="ARBA00023136"/>
    </source>
</evidence>
<dbReference type="Gene3D" id="1.20.1250.20">
    <property type="entry name" value="MFS general substrate transporter like domains"/>
    <property type="match status" value="1"/>
</dbReference>
<evidence type="ECO:0000256" key="3">
    <source>
        <dbReference type="ARBA" id="ARBA00022989"/>
    </source>
</evidence>
<dbReference type="AlphaFoldDB" id="A0A6P8GYV3"/>
<feature type="transmembrane region" description="Helical" evidence="5">
    <location>
        <begin position="159"/>
        <end position="179"/>
    </location>
</feature>
<dbReference type="OrthoDB" id="5982693at2759"/>
<organism evidence="7 8">
    <name type="scientific">Actinia tenebrosa</name>
    <name type="common">Australian red waratah sea anemone</name>
    <dbReference type="NCBI Taxonomy" id="6105"/>
    <lineage>
        <taxon>Eukaryota</taxon>
        <taxon>Metazoa</taxon>
        <taxon>Cnidaria</taxon>
        <taxon>Anthozoa</taxon>
        <taxon>Hexacorallia</taxon>
        <taxon>Actiniaria</taxon>
        <taxon>Actiniidae</taxon>
        <taxon>Actinia</taxon>
    </lineage>
</organism>
<gene>
    <name evidence="8 9" type="primary">LOC116286939</name>
</gene>
<sequence>MSITIDEAFEQIGSMGRYQLRLLAIFVFCAFSVVGFQTLLITFIAAEPGWRCADNSTACNLTGVHKPASKHYNFRCDLDRSDWEFTDDYTSAVTQWNLVCKDSILQSVSSSSIFAGWLLGAIILSWISDKTGRRKVAYFGALGVVAAALLSAASPYFWMFVVCRAIVGFFVGNVIANLFDFL</sequence>
<evidence type="ECO:0000313" key="7">
    <source>
        <dbReference type="Proteomes" id="UP000515163"/>
    </source>
</evidence>
<dbReference type="GO" id="GO:0016020">
    <property type="term" value="C:membrane"/>
    <property type="evidence" value="ECO:0007669"/>
    <property type="project" value="UniProtKB-SubCell"/>
</dbReference>
<feature type="domain" description="Major facilitator superfamily (MFS) profile" evidence="6">
    <location>
        <begin position="23"/>
        <end position="182"/>
    </location>
</feature>